<dbReference type="PROSITE" id="PS50206">
    <property type="entry name" value="RHODANESE_3"/>
    <property type="match status" value="1"/>
</dbReference>
<feature type="domain" description="Rhodanese" evidence="2">
    <location>
        <begin position="52"/>
        <end position="142"/>
    </location>
</feature>
<keyword evidence="4" id="KW-1185">Reference proteome</keyword>
<dbReference type="Proteomes" id="UP001156940">
    <property type="component" value="Unassembled WGS sequence"/>
</dbReference>
<dbReference type="InterPro" id="IPR001763">
    <property type="entry name" value="Rhodanese-like_dom"/>
</dbReference>
<keyword evidence="1" id="KW-0812">Transmembrane</keyword>
<keyword evidence="1" id="KW-0472">Membrane</keyword>
<organism evidence="3 4">
    <name type="scientific">Luteimonas endophytica</name>
    <dbReference type="NCBI Taxonomy" id="3042023"/>
    <lineage>
        <taxon>Bacteria</taxon>
        <taxon>Pseudomonadati</taxon>
        <taxon>Pseudomonadota</taxon>
        <taxon>Gammaproteobacteria</taxon>
        <taxon>Lysobacterales</taxon>
        <taxon>Lysobacteraceae</taxon>
        <taxon>Luteimonas</taxon>
    </lineage>
</organism>
<sequence length="146" mass="15694">MNLEELLAFAGRHPLLSLALAGLTAAILFTEIARLFRGFKGLRPAELTALVNRDNALVVDLRPMADFEKGHIPGSKNVQLSQFDPESKQLAAAKALPVVLVCKTGQTASGAAARLKKAGFERVFVLDGGIYGWQQADLPLSRGRGR</sequence>
<keyword evidence="1" id="KW-1133">Transmembrane helix</keyword>
<evidence type="ECO:0000313" key="4">
    <source>
        <dbReference type="Proteomes" id="UP001156940"/>
    </source>
</evidence>
<feature type="transmembrane region" description="Helical" evidence="1">
    <location>
        <begin position="15"/>
        <end position="36"/>
    </location>
</feature>
<proteinExistence type="predicted"/>
<evidence type="ECO:0000259" key="2">
    <source>
        <dbReference type="PROSITE" id="PS50206"/>
    </source>
</evidence>
<dbReference type="CDD" id="cd00158">
    <property type="entry name" value="RHOD"/>
    <property type="match status" value="1"/>
</dbReference>
<reference evidence="3 4" key="1">
    <citation type="submission" date="2023-04" db="EMBL/GenBank/DDBJ databases">
        <title>Luteimonas endophyticus RD2P54.</title>
        <authorList>
            <person name="Sun J.-Q."/>
        </authorList>
    </citation>
    <scope>NUCLEOTIDE SEQUENCE [LARGE SCALE GENOMIC DNA]</scope>
    <source>
        <strain evidence="3 4">RD2P54</strain>
    </source>
</reference>
<evidence type="ECO:0000256" key="1">
    <source>
        <dbReference type="SAM" id="Phobius"/>
    </source>
</evidence>
<accession>A0ABT6J9Q7</accession>
<protein>
    <submittedName>
        <fullName evidence="3">Rhodanese-like domain-containing protein</fullName>
    </submittedName>
</protein>
<name>A0ABT6J9Q7_9GAMM</name>
<dbReference type="RefSeq" id="WP_280574466.1">
    <property type="nucleotide sequence ID" value="NZ_JARXRM010000031.1"/>
</dbReference>
<evidence type="ECO:0000313" key="3">
    <source>
        <dbReference type="EMBL" id="MDH5823310.1"/>
    </source>
</evidence>
<dbReference type="Pfam" id="PF00581">
    <property type="entry name" value="Rhodanese"/>
    <property type="match status" value="1"/>
</dbReference>
<dbReference type="SUPFAM" id="SSF52821">
    <property type="entry name" value="Rhodanese/Cell cycle control phosphatase"/>
    <property type="match status" value="1"/>
</dbReference>
<comment type="caution">
    <text evidence="3">The sequence shown here is derived from an EMBL/GenBank/DDBJ whole genome shotgun (WGS) entry which is preliminary data.</text>
</comment>
<dbReference type="SMART" id="SM00450">
    <property type="entry name" value="RHOD"/>
    <property type="match status" value="1"/>
</dbReference>
<dbReference type="PANTHER" id="PTHR43031">
    <property type="entry name" value="FAD-DEPENDENT OXIDOREDUCTASE"/>
    <property type="match status" value="1"/>
</dbReference>
<dbReference type="EMBL" id="JARXRM010000031">
    <property type="protein sequence ID" value="MDH5823310.1"/>
    <property type="molecule type" value="Genomic_DNA"/>
</dbReference>
<gene>
    <name evidence="3" type="ORF">QFW77_09975</name>
</gene>
<dbReference type="InterPro" id="IPR050229">
    <property type="entry name" value="GlpE_sulfurtransferase"/>
</dbReference>
<dbReference type="InterPro" id="IPR036873">
    <property type="entry name" value="Rhodanese-like_dom_sf"/>
</dbReference>
<dbReference type="Gene3D" id="3.40.250.10">
    <property type="entry name" value="Rhodanese-like domain"/>
    <property type="match status" value="1"/>
</dbReference>
<dbReference type="PANTHER" id="PTHR43031:SF18">
    <property type="entry name" value="RHODANESE-RELATED SULFURTRANSFERASES"/>
    <property type="match status" value="1"/>
</dbReference>